<protein>
    <submittedName>
        <fullName evidence="1">Uncharacterized protein</fullName>
    </submittedName>
</protein>
<gene>
    <name evidence="1" type="ORF">BV25DRAFT_1956319</name>
</gene>
<accession>A0ACB8SEL0</accession>
<name>A0ACB8SEL0_9AGAM</name>
<proteinExistence type="predicted"/>
<dbReference type="EMBL" id="MU277526">
    <property type="protein sequence ID" value="KAI0054308.1"/>
    <property type="molecule type" value="Genomic_DNA"/>
</dbReference>
<keyword evidence="2" id="KW-1185">Reference proteome</keyword>
<sequence length="415" mass="45474">MLGPRTGPNATFIILKRGPGIEALADVLRRCLAEFPGSLVFKKWIEDLIRAVENIYRAADVSLPVTTPSSAVDDNESEDTTDTNAALTPGMASKKSAKQKWKSQPSVKCLDTKKLTKFDDNRFIDMPEKKDIRQSGAKQNKLIEKVTKPCKLACLIGKIMTYAKNGDVASPAPPARSFGQTQTYPVSLIMPRTAPGCLETCDMRGQNEWGTLSRPPLPIDIAGSDDNKTDKEDGAHRKPKKRVRTDPHGSGGSAIKSKMDIFVSAGKKELKMRADFQLMLLLSLNTGYDPASATTLRDKIILEEASWVAVKMRICGACKAYIRFMSTTAERQPFLVDLADMSLVSHTVEYLNEILGGYSSPWNTKLALPLTTHSLYKQLSPGYGPWVDAAHAPLLLAAVRSPLAWMSPIGADYVT</sequence>
<reference evidence="1" key="1">
    <citation type="submission" date="2021-03" db="EMBL/GenBank/DDBJ databases">
        <authorList>
            <consortium name="DOE Joint Genome Institute"/>
            <person name="Ahrendt S."/>
            <person name="Looney B.P."/>
            <person name="Miyauchi S."/>
            <person name="Morin E."/>
            <person name="Drula E."/>
            <person name="Courty P.E."/>
            <person name="Chicoki N."/>
            <person name="Fauchery L."/>
            <person name="Kohler A."/>
            <person name="Kuo A."/>
            <person name="Labutti K."/>
            <person name="Pangilinan J."/>
            <person name="Lipzen A."/>
            <person name="Riley R."/>
            <person name="Andreopoulos W."/>
            <person name="He G."/>
            <person name="Johnson J."/>
            <person name="Barry K.W."/>
            <person name="Grigoriev I.V."/>
            <person name="Nagy L."/>
            <person name="Hibbett D."/>
            <person name="Henrissat B."/>
            <person name="Matheny P.B."/>
            <person name="Labbe J."/>
            <person name="Martin F."/>
        </authorList>
    </citation>
    <scope>NUCLEOTIDE SEQUENCE</scope>
    <source>
        <strain evidence="1">HHB10654</strain>
    </source>
</reference>
<organism evidence="1 2">
    <name type="scientific">Artomyces pyxidatus</name>
    <dbReference type="NCBI Taxonomy" id="48021"/>
    <lineage>
        <taxon>Eukaryota</taxon>
        <taxon>Fungi</taxon>
        <taxon>Dikarya</taxon>
        <taxon>Basidiomycota</taxon>
        <taxon>Agaricomycotina</taxon>
        <taxon>Agaricomycetes</taxon>
        <taxon>Russulales</taxon>
        <taxon>Auriscalpiaceae</taxon>
        <taxon>Artomyces</taxon>
    </lineage>
</organism>
<dbReference type="Proteomes" id="UP000814140">
    <property type="component" value="Unassembled WGS sequence"/>
</dbReference>
<evidence type="ECO:0000313" key="1">
    <source>
        <dbReference type="EMBL" id="KAI0054308.1"/>
    </source>
</evidence>
<evidence type="ECO:0000313" key="2">
    <source>
        <dbReference type="Proteomes" id="UP000814140"/>
    </source>
</evidence>
<reference evidence="1" key="2">
    <citation type="journal article" date="2022" name="New Phytol.">
        <title>Evolutionary transition to the ectomycorrhizal habit in the genomes of a hyperdiverse lineage of mushroom-forming fungi.</title>
        <authorList>
            <person name="Looney B."/>
            <person name="Miyauchi S."/>
            <person name="Morin E."/>
            <person name="Drula E."/>
            <person name="Courty P.E."/>
            <person name="Kohler A."/>
            <person name="Kuo A."/>
            <person name="LaButti K."/>
            <person name="Pangilinan J."/>
            <person name="Lipzen A."/>
            <person name="Riley R."/>
            <person name="Andreopoulos W."/>
            <person name="He G."/>
            <person name="Johnson J."/>
            <person name="Nolan M."/>
            <person name="Tritt A."/>
            <person name="Barry K.W."/>
            <person name="Grigoriev I.V."/>
            <person name="Nagy L.G."/>
            <person name="Hibbett D."/>
            <person name="Henrissat B."/>
            <person name="Matheny P.B."/>
            <person name="Labbe J."/>
            <person name="Martin F.M."/>
        </authorList>
    </citation>
    <scope>NUCLEOTIDE SEQUENCE</scope>
    <source>
        <strain evidence="1">HHB10654</strain>
    </source>
</reference>
<comment type="caution">
    <text evidence="1">The sequence shown here is derived from an EMBL/GenBank/DDBJ whole genome shotgun (WGS) entry which is preliminary data.</text>
</comment>